<protein>
    <recommendedName>
        <fullName evidence="4">DUF4293 family protein</fullName>
    </recommendedName>
</protein>
<feature type="transmembrane region" description="Helical" evidence="1">
    <location>
        <begin position="51"/>
        <end position="71"/>
    </location>
</feature>
<feature type="transmembrane region" description="Helical" evidence="1">
    <location>
        <begin position="114"/>
        <end position="135"/>
    </location>
</feature>
<organism evidence="2 3">
    <name type="scientific">Hymenobacter terrestris</name>
    <dbReference type="NCBI Taxonomy" id="2748310"/>
    <lineage>
        <taxon>Bacteria</taxon>
        <taxon>Pseudomonadati</taxon>
        <taxon>Bacteroidota</taxon>
        <taxon>Cytophagia</taxon>
        <taxon>Cytophagales</taxon>
        <taxon>Hymenobacteraceae</taxon>
        <taxon>Hymenobacter</taxon>
    </lineage>
</organism>
<accession>A0ABX2Q6X3</accession>
<evidence type="ECO:0000313" key="2">
    <source>
        <dbReference type="EMBL" id="NVO86722.1"/>
    </source>
</evidence>
<reference evidence="2 3" key="1">
    <citation type="submission" date="2020-05" db="EMBL/GenBank/DDBJ databases">
        <title>Hymenobacter terrestris sp. nov. and Hymenobacter lapidiphilus sp. nov., isolated from regoliths in Antarctica.</title>
        <authorList>
            <person name="Sedlacek I."/>
            <person name="Pantucek R."/>
            <person name="Zeman M."/>
            <person name="Holochova P."/>
            <person name="Kralova S."/>
            <person name="Stankova E."/>
            <person name="Sedo O."/>
            <person name="Micenkova L."/>
            <person name="Svec P."/>
            <person name="Gupta V."/>
            <person name="Sood U."/>
            <person name="Korpole U.S."/>
            <person name="Lal R."/>
        </authorList>
    </citation>
    <scope>NUCLEOTIDE SEQUENCE [LARGE SCALE GENOMIC DNA]</scope>
    <source>
        <strain evidence="2 3">P5252</strain>
    </source>
</reference>
<comment type="caution">
    <text evidence="2">The sequence shown here is derived from an EMBL/GenBank/DDBJ whole genome shotgun (WGS) entry which is preliminary data.</text>
</comment>
<keyword evidence="1" id="KW-0812">Transmembrane</keyword>
<dbReference type="EMBL" id="JABKAV010000107">
    <property type="protein sequence ID" value="NVO86722.1"/>
    <property type="molecule type" value="Genomic_DNA"/>
</dbReference>
<keyword evidence="1" id="KW-0472">Membrane</keyword>
<gene>
    <name evidence="2" type="ORF">HW556_17705</name>
</gene>
<evidence type="ECO:0000256" key="1">
    <source>
        <dbReference type="SAM" id="Phobius"/>
    </source>
</evidence>
<feature type="transmembrane region" description="Helical" evidence="1">
    <location>
        <begin position="7"/>
        <end position="31"/>
    </location>
</feature>
<sequence>MKIVYQLLLLSVQAGITFVVLLGVYLLLALLDYRGSFPAFIGLVAFQPLMGALLSLATISLCVLVGLPLRLAAFGRWWRQRTLLALGGAAAGVALLGLSLFLRGATASAGFTEPSVLALASSGWFLLAFSLLHVFPPDTLLHRVGLLRTQYSQ</sequence>
<proteinExistence type="predicted"/>
<evidence type="ECO:0000313" key="3">
    <source>
        <dbReference type="Proteomes" id="UP000626554"/>
    </source>
</evidence>
<keyword evidence="1" id="KW-1133">Transmembrane helix</keyword>
<evidence type="ECO:0008006" key="4">
    <source>
        <dbReference type="Google" id="ProtNLM"/>
    </source>
</evidence>
<name>A0ABX2Q6X3_9BACT</name>
<keyword evidence="3" id="KW-1185">Reference proteome</keyword>
<feature type="transmembrane region" description="Helical" evidence="1">
    <location>
        <begin position="83"/>
        <end position="102"/>
    </location>
</feature>
<dbReference type="Proteomes" id="UP000626554">
    <property type="component" value="Unassembled WGS sequence"/>
</dbReference>
<dbReference type="RefSeq" id="WP_176901451.1">
    <property type="nucleotide sequence ID" value="NZ_JABKAV010000107.1"/>
</dbReference>